<accession>A0A4C1XTZ8</accession>
<evidence type="ECO:0000313" key="1">
    <source>
        <dbReference type="EMBL" id="GBP65645.1"/>
    </source>
</evidence>
<dbReference type="EMBL" id="BGZK01000935">
    <property type="protein sequence ID" value="GBP65645.1"/>
    <property type="molecule type" value="Genomic_DNA"/>
</dbReference>
<gene>
    <name evidence="1" type="ORF">EVAR_53454_1</name>
</gene>
<dbReference type="Proteomes" id="UP000299102">
    <property type="component" value="Unassembled WGS sequence"/>
</dbReference>
<name>A0A4C1XTZ8_EUMVA</name>
<keyword evidence="2" id="KW-1185">Reference proteome</keyword>
<protein>
    <submittedName>
        <fullName evidence="1">Uncharacterized protein</fullName>
    </submittedName>
</protein>
<sequence length="234" mass="26391">MFAVCNKQVLINVTHKGICRKTDSRVERSPFASSGSARVTTRPDHYERVNIPIGLSHPFSWVSVVGRRRIRLSRKFIRKVDYGVTIPTGRNVVSRGPAWVPAVEFRRSTAESGSSRSRANTSTVAPNFFTRSSSVICSDVELCIDLLGCFTFNLVPKLVVTTDSRPLRFPHKAVPHNTEIEMRIKASIVTLPARRRFEKASRGIHISELESWQAVLFLRSVRSQVKCDQLEVLE</sequence>
<organism evidence="1 2">
    <name type="scientific">Eumeta variegata</name>
    <name type="common">Bagworm moth</name>
    <name type="synonym">Eumeta japonica</name>
    <dbReference type="NCBI Taxonomy" id="151549"/>
    <lineage>
        <taxon>Eukaryota</taxon>
        <taxon>Metazoa</taxon>
        <taxon>Ecdysozoa</taxon>
        <taxon>Arthropoda</taxon>
        <taxon>Hexapoda</taxon>
        <taxon>Insecta</taxon>
        <taxon>Pterygota</taxon>
        <taxon>Neoptera</taxon>
        <taxon>Endopterygota</taxon>
        <taxon>Lepidoptera</taxon>
        <taxon>Glossata</taxon>
        <taxon>Ditrysia</taxon>
        <taxon>Tineoidea</taxon>
        <taxon>Psychidae</taxon>
        <taxon>Oiketicinae</taxon>
        <taxon>Eumeta</taxon>
    </lineage>
</organism>
<evidence type="ECO:0000313" key="2">
    <source>
        <dbReference type="Proteomes" id="UP000299102"/>
    </source>
</evidence>
<reference evidence="1 2" key="1">
    <citation type="journal article" date="2019" name="Commun. Biol.">
        <title>The bagworm genome reveals a unique fibroin gene that provides high tensile strength.</title>
        <authorList>
            <person name="Kono N."/>
            <person name="Nakamura H."/>
            <person name="Ohtoshi R."/>
            <person name="Tomita M."/>
            <person name="Numata K."/>
            <person name="Arakawa K."/>
        </authorList>
    </citation>
    <scope>NUCLEOTIDE SEQUENCE [LARGE SCALE GENOMIC DNA]</scope>
</reference>
<proteinExistence type="predicted"/>
<dbReference type="AlphaFoldDB" id="A0A4C1XTZ8"/>
<comment type="caution">
    <text evidence="1">The sequence shown here is derived from an EMBL/GenBank/DDBJ whole genome shotgun (WGS) entry which is preliminary data.</text>
</comment>